<protein>
    <submittedName>
        <fullName evidence="2">Uncharacterized protein</fullName>
    </submittedName>
</protein>
<keyword evidence="3" id="KW-1185">Reference proteome</keyword>
<evidence type="ECO:0000256" key="1">
    <source>
        <dbReference type="SAM" id="MobiDB-lite"/>
    </source>
</evidence>
<feature type="region of interest" description="Disordered" evidence="1">
    <location>
        <begin position="148"/>
        <end position="170"/>
    </location>
</feature>
<gene>
    <name evidence="2" type="ORF">PEV8663_02051</name>
</gene>
<dbReference type="EMBL" id="FXYH01000006">
    <property type="protein sequence ID" value="SMX40585.1"/>
    <property type="molecule type" value="Genomic_DNA"/>
</dbReference>
<name>A0A238KCN3_9RHOB</name>
<reference evidence="2 3" key="1">
    <citation type="submission" date="2017-05" db="EMBL/GenBank/DDBJ databases">
        <authorList>
            <person name="Song R."/>
            <person name="Chenine A.L."/>
            <person name="Ruprecht R.M."/>
        </authorList>
    </citation>
    <scope>NUCLEOTIDE SEQUENCE [LARGE SCALE GENOMIC DNA]</scope>
    <source>
        <strain evidence="2 3">CECT 8663</strain>
    </source>
</reference>
<accession>A0A238KCN3</accession>
<evidence type="ECO:0000313" key="2">
    <source>
        <dbReference type="EMBL" id="SMX40585.1"/>
    </source>
</evidence>
<sequence length="237" mass="26633">MLTVNVKMTQFDIGLTDRLAKQAPFALAQAMNDVVYDGQDAVEDEIAASFDRPTRFTKKAFRVQRASKRDLTASILRKDMVAGRHYLEVQEEGGARPQTGLEKLLARRLNYGGIVQSVIPAKGARLTAAGNWSPGQRNQVLSAIKAQRDERTNTTKASKARKTGQSGYFVPRDGSKLSPGVYQRMARGKVKKILHITDRVATYQKRFHFYERVSIRVNRKLAGHFDRRLKQALATAR</sequence>
<dbReference type="AlphaFoldDB" id="A0A238KCN3"/>
<evidence type="ECO:0000313" key="3">
    <source>
        <dbReference type="Proteomes" id="UP000220836"/>
    </source>
</evidence>
<proteinExistence type="predicted"/>
<dbReference type="Proteomes" id="UP000220836">
    <property type="component" value="Unassembled WGS sequence"/>
</dbReference>
<organism evidence="2 3">
    <name type="scientific">Pelagimonas varians</name>
    <dbReference type="NCBI Taxonomy" id="696760"/>
    <lineage>
        <taxon>Bacteria</taxon>
        <taxon>Pseudomonadati</taxon>
        <taxon>Pseudomonadota</taxon>
        <taxon>Alphaproteobacteria</taxon>
        <taxon>Rhodobacterales</taxon>
        <taxon>Roseobacteraceae</taxon>
        <taxon>Pelagimonas</taxon>
    </lineage>
</organism>